<evidence type="ECO:0000259" key="1">
    <source>
        <dbReference type="Pfam" id="PF01610"/>
    </source>
</evidence>
<dbReference type="InterPro" id="IPR002560">
    <property type="entry name" value="Transposase_DDE"/>
</dbReference>
<sequence>GAISQRIQSRYWRRAKDLPLSGRRVELQVLVRRFRCDAVLCGRQIFAERFGDRILAPRARRTDRLDHIVQHLGLALGGRPGASFAARMMLPVSNDTLLRVVRQRARVPSDPLRVIGIDDFAWRRNHRYGTIVCDLERRRPVVLLPDREPATSEAWLLRQPLIHTVARDRGGGYGEAVARALPQAVQVADRWHLMENASRAFLDAVRKSMRQIRG</sequence>
<feature type="domain" description="Transposase IS204/IS1001/IS1096/IS1165 zinc-finger" evidence="2">
    <location>
        <begin position="4"/>
        <end position="38"/>
    </location>
</feature>
<evidence type="ECO:0000259" key="2">
    <source>
        <dbReference type="Pfam" id="PF14690"/>
    </source>
</evidence>
<comment type="caution">
    <text evidence="3">The sequence shown here is derived from an EMBL/GenBank/DDBJ whole genome shotgun (WGS) entry which is preliminary data.</text>
</comment>
<dbReference type="Pfam" id="PF14690">
    <property type="entry name" value="Zn_ribbon_ISL3"/>
    <property type="match status" value="1"/>
</dbReference>
<dbReference type="PANTHER" id="PTHR33498:SF1">
    <property type="entry name" value="TRANSPOSASE FOR INSERTION SEQUENCE ELEMENT IS1557"/>
    <property type="match status" value="1"/>
</dbReference>
<dbReference type="NCBIfam" id="NF033550">
    <property type="entry name" value="transpos_ISL3"/>
    <property type="match status" value="1"/>
</dbReference>
<keyword evidence="4" id="KW-1185">Reference proteome</keyword>
<feature type="domain" description="Transposase IS204/IS1001/IS1096/IS1165 DDE" evidence="1">
    <location>
        <begin position="115"/>
        <end position="210"/>
    </location>
</feature>
<feature type="non-terminal residue" evidence="3">
    <location>
        <position position="214"/>
    </location>
</feature>
<name>A0ABW0P5D0_9HYPH</name>
<dbReference type="Pfam" id="PF01610">
    <property type="entry name" value="DDE_Tnp_ISL3"/>
    <property type="match status" value="1"/>
</dbReference>
<evidence type="ECO:0000313" key="4">
    <source>
        <dbReference type="Proteomes" id="UP001596060"/>
    </source>
</evidence>
<dbReference type="RefSeq" id="WP_377817290.1">
    <property type="nucleotide sequence ID" value="NZ_JBHSLU010000053.1"/>
</dbReference>
<dbReference type="InterPro" id="IPR029261">
    <property type="entry name" value="Transposase_Znf"/>
</dbReference>
<reference evidence="4" key="1">
    <citation type="journal article" date="2019" name="Int. J. Syst. Evol. Microbiol.">
        <title>The Global Catalogue of Microorganisms (GCM) 10K type strain sequencing project: providing services to taxonomists for standard genome sequencing and annotation.</title>
        <authorList>
            <consortium name="The Broad Institute Genomics Platform"/>
            <consortium name="The Broad Institute Genome Sequencing Center for Infectious Disease"/>
            <person name="Wu L."/>
            <person name="Ma J."/>
        </authorList>
    </citation>
    <scope>NUCLEOTIDE SEQUENCE [LARGE SCALE GENOMIC DNA]</scope>
    <source>
        <strain evidence="4">CCUG 43117</strain>
    </source>
</reference>
<gene>
    <name evidence="3" type="ORF">ACFPN9_17065</name>
</gene>
<evidence type="ECO:0000313" key="3">
    <source>
        <dbReference type="EMBL" id="MFC5506963.1"/>
    </source>
</evidence>
<dbReference type="InterPro" id="IPR047951">
    <property type="entry name" value="Transpos_ISL3"/>
</dbReference>
<dbReference type="Proteomes" id="UP001596060">
    <property type="component" value="Unassembled WGS sequence"/>
</dbReference>
<protein>
    <submittedName>
        <fullName evidence="3">ISL3 family transposase</fullName>
    </submittedName>
</protein>
<accession>A0ABW0P5D0</accession>
<dbReference type="PANTHER" id="PTHR33498">
    <property type="entry name" value="TRANSPOSASE FOR INSERTION SEQUENCE ELEMENT IS1557"/>
    <property type="match status" value="1"/>
</dbReference>
<dbReference type="EMBL" id="JBHSLU010000053">
    <property type="protein sequence ID" value="MFC5506963.1"/>
    <property type="molecule type" value="Genomic_DNA"/>
</dbReference>
<organism evidence="3 4">
    <name type="scientific">Bosea massiliensis</name>
    <dbReference type="NCBI Taxonomy" id="151419"/>
    <lineage>
        <taxon>Bacteria</taxon>
        <taxon>Pseudomonadati</taxon>
        <taxon>Pseudomonadota</taxon>
        <taxon>Alphaproteobacteria</taxon>
        <taxon>Hyphomicrobiales</taxon>
        <taxon>Boseaceae</taxon>
        <taxon>Bosea</taxon>
    </lineage>
</organism>
<feature type="non-terminal residue" evidence="3">
    <location>
        <position position="1"/>
    </location>
</feature>
<proteinExistence type="predicted"/>